<dbReference type="SUPFAM" id="SSF52540">
    <property type="entry name" value="P-loop containing nucleoside triphosphate hydrolases"/>
    <property type="match status" value="1"/>
</dbReference>
<dbReference type="InterPro" id="IPR027417">
    <property type="entry name" value="P-loop_NTPase"/>
</dbReference>
<organism evidence="1 2">
    <name type="scientific">Mannheimia haemolytica</name>
    <name type="common">Pasteurella haemolytica</name>
    <dbReference type="NCBI Taxonomy" id="75985"/>
    <lineage>
        <taxon>Bacteria</taxon>
        <taxon>Pseudomonadati</taxon>
        <taxon>Pseudomonadota</taxon>
        <taxon>Gammaproteobacteria</taxon>
        <taxon>Pasteurellales</taxon>
        <taxon>Pasteurellaceae</taxon>
        <taxon>Mannheimia</taxon>
    </lineage>
</organism>
<evidence type="ECO:0000313" key="2">
    <source>
        <dbReference type="Proteomes" id="UP000254802"/>
    </source>
</evidence>
<dbReference type="EMBL" id="UGPN01000002">
    <property type="protein sequence ID" value="STY64011.1"/>
    <property type="molecule type" value="Genomic_DNA"/>
</dbReference>
<evidence type="ECO:0000313" key="1">
    <source>
        <dbReference type="EMBL" id="STY64011.1"/>
    </source>
</evidence>
<proteinExistence type="predicted"/>
<protein>
    <recommendedName>
        <fullName evidence="3">ATP-binding protein</fullName>
    </recommendedName>
</protein>
<gene>
    <name evidence="1" type="ORF">NCTC10638_03184</name>
</gene>
<dbReference type="Proteomes" id="UP000254802">
    <property type="component" value="Unassembled WGS sequence"/>
</dbReference>
<dbReference type="AlphaFoldDB" id="A0A378N6F3"/>
<accession>A0A378N6F3</accession>
<evidence type="ECO:0008006" key="3">
    <source>
        <dbReference type="Google" id="ProtNLM"/>
    </source>
</evidence>
<reference evidence="1 2" key="1">
    <citation type="submission" date="2018-06" db="EMBL/GenBank/DDBJ databases">
        <authorList>
            <consortium name="Pathogen Informatics"/>
            <person name="Doyle S."/>
        </authorList>
    </citation>
    <scope>NUCLEOTIDE SEQUENCE [LARGE SCALE GENOMIC DNA]</scope>
    <source>
        <strain evidence="1 2">NCTC10638</strain>
    </source>
</reference>
<sequence length="295" mass="33407">MEDIIQILNSSELSLFNGKVLVLTGQAGSGKSHLLGDFVQKRQNSGKYSLLLLGQDFTEKSNAWNQILSKQLNLNITPEVFLSALDSIGEMQKERVILAIDALNEGEGKSLWNNQLNGLIELVSQYPNIGLVLSVRDSYQDIIFNKLNIKNQDKLCYIKHTGFIDNEFEAIQIFFPYYGLQLPSIPLLNPEFSNPLYLKLFCESLKYQGETCVPKGHKGFNHIVKSYLDGIEKRICEQIEQDIGSHLVQRAANVIAKLQLEEDKYSLDYMTVKRAICDELIVDIAETDAKKFLII</sequence>
<name>A0A378N6F3_MANHA</name>